<dbReference type="AlphaFoldDB" id="A0A7G8BPM6"/>
<dbReference type="RefSeq" id="WP_186746710.1">
    <property type="nucleotide sequence ID" value="NZ_CP060394.1"/>
</dbReference>
<dbReference type="KEGG" id="adin:H7849_11735"/>
<name>A0A7G8BPM6_9BACT</name>
<keyword evidence="2" id="KW-1185">Reference proteome</keyword>
<accession>A0A7G8BPM6</accession>
<sequence length="155" mass="17499">MSPRRPRKEPSDHRHATVKSLLAAYWSVENPDTPDLPWGAAEAGCVGAFLRAHPSISVGIIDQCLQHRLTSDDHAPGEGIYRWFRDLLRYKNGPLDRFRLPKKVSSEATVGMQSAEVESKDDVRAWFLERAKKRKDNGSALDSLDLRLLHEEGLL</sequence>
<evidence type="ECO:0000313" key="2">
    <source>
        <dbReference type="Proteomes" id="UP000515312"/>
    </source>
</evidence>
<evidence type="ECO:0000313" key="1">
    <source>
        <dbReference type="EMBL" id="QNI34496.1"/>
    </source>
</evidence>
<gene>
    <name evidence="1" type="ORF">H7849_11735</name>
</gene>
<proteinExistence type="predicted"/>
<dbReference type="Proteomes" id="UP000515312">
    <property type="component" value="Chromosome"/>
</dbReference>
<reference evidence="1 2" key="1">
    <citation type="submission" date="2020-08" db="EMBL/GenBank/DDBJ databases">
        <title>Edaphobacter telluris sp. nov. and Acidobacterium dinghuensis sp. nov., two acidobacteria isolated from forest soil.</title>
        <authorList>
            <person name="Fu J."/>
            <person name="Qiu L."/>
        </authorList>
    </citation>
    <scope>NUCLEOTIDE SEQUENCE [LARGE SCALE GENOMIC DNA]</scope>
    <source>
        <strain evidence="1">4Y35</strain>
    </source>
</reference>
<protein>
    <submittedName>
        <fullName evidence="1">Uncharacterized protein</fullName>
    </submittedName>
</protein>
<organism evidence="1 2">
    <name type="scientific">Alloacidobacterium dinghuense</name>
    <dbReference type="NCBI Taxonomy" id="2763107"/>
    <lineage>
        <taxon>Bacteria</taxon>
        <taxon>Pseudomonadati</taxon>
        <taxon>Acidobacteriota</taxon>
        <taxon>Terriglobia</taxon>
        <taxon>Terriglobales</taxon>
        <taxon>Acidobacteriaceae</taxon>
        <taxon>Alloacidobacterium</taxon>
    </lineage>
</organism>
<dbReference type="EMBL" id="CP060394">
    <property type="protein sequence ID" value="QNI34496.1"/>
    <property type="molecule type" value="Genomic_DNA"/>
</dbReference>